<comment type="caution">
    <text evidence="3">The sequence shown here is derived from an EMBL/GenBank/DDBJ whole genome shotgun (WGS) entry which is preliminary data.</text>
</comment>
<dbReference type="AlphaFoldDB" id="A0A811T7B5"/>
<evidence type="ECO:0000313" key="3">
    <source>
        <dbReference type="EMBL" id="CAD6492191.1"/>
    </source>
</evidence>
<dbReference type="Proteomes" id="UP000606624">
    <property type="component" value="Unassembled WGS sequence"/>
</dbReference>
<dbReference type="EMBL" id="CAJHIS010000001">
    <property type="protein sequence ID" value="CAD6491003.1"/>
    <property type="molecule type" value="Genomic_DNA"/>
</dbReference>
<dbReference type="SUPFAM" id="SSF51161">
    <property type="entry name" value="Trimeric LpxA-like enzymes"/>
    <property type="match status" value="1"/>
</dbReference>
<dbReference type="EMBL" id="CAJHIP010000007">
    <property type="protein sequence ID" value="CAD6492191.1"/>
    <property type="molecule type" value="Genomic_DNA"/>
</dbReference>
<dbReference type="Proteomes" id="UP000603056">
    <property type="component" value="Unassembled WGS sequence"/>
</dbReference>
<protein>
    <submittedName>
        <fullName evidence="3">Polymer-forming cytoskeletal</fullName>
    </submittedName>
</protein>
<sequence length="311" mass="34203">MIIRVTMADEDEEILHDLVIPDHTQMEELTIATVGDAIIGNRVSLGYGIIADSITIGEHSSIEGNIIARSDLRVDLWTKINGSVQTDADAYFGEFVNVNGKLTVDGSLDVGNNVQIKEGYTAKGWIIVRNPLPVLTYIFLYLITLFQLDRGSEEIEKALNHLFSEEEQLLSTNLLTIPDHAIISLTDIIVHEAAIICSDCRLFGNIKARSLCMGDRNNLFGSIRTDQDIHIGTGCIIHGTLESKTEIRILRGTHIMGDVNANKVTFHETACIDGAIRAPGGVITIKDDVDGLANDMLNTYYCFSLLFPDSI</sequence>
<gene>
    <name evidence="2" type="ORF">EMLJLAPB_00074</name>
    <name evidence="3" type="ORF">FFODKBPE_00276</name>
    <name evidence="1" type="ORF">KFBDDELM_00174</name>
</gene>
<evidence type="ECO:0000313" key="1">
    <source>
        <dbReference type="EMBL" id="CAD6490293.1"/>
    </source>
</evidence>
<proteinExistence type="predicted"/>
<reference evidence="3" key="1">
    <citation type="submission" date="2020-10" db="EMBL/GenBank/DDBJ databases">
        <authorList>
            <person name="Hahn C.J."/>
            <person name="Laso-Perez R."/>
            <person name="Vulcano F."/>
            <person name="Vaziourakis K.-M."/>
            <person name="Stokke R."/>
            <person name="Steen I.H."/>
            <person name="Teske A."/>
            <person name="Boetius A."/>
            <person name="Liebeke M."/>
            <person name="Amann R."/>
            <person name="Knittel K."/>
        </authorList>
    </citation>
    <scope>NUCLEOTIDE SEQUENCE</scope>
    <source>
        <strain evidence="2">Gfbio:e3339647-f889-4370-9287-4fb5cb688e4c:AG392D22_GoMArc1</strain>
        <strain evidence="1">Gfbio:e3339647-f889-4370-9287-4fb5cb688e4c:AG392E03_GoMArc1</strain>
        <strain evidence="3">Gfbio:e3339647-f889-4370-9287-4fb5cb688e4c:AG394J04_GoMArc1</strain>
    </source>
</reference>
<dbReference type="Gene3D" id="2.160.10.10">
    <property type="entry name" value="Hexapeptide repeat proteins"/>
    <property type="match status" value="1"/>
</dbReference>
<organism evidence="3 4">
    <name type="scientific">Candidatus Argoarchaeum ethanivorans</name>
    <dbReference type="NCBI Taxonomy" id="2608793"/>
    <lineage>
        <taxon>Archaea</taxon>
        <taxon>Methanobacteriati</taxon>
        <taxon>Methanobacteriota</taxon>
        <taxon>Stenosarchaea group</taxon>
        <taxon>Methanomicrobia</taxon>
        <taxon>Methanosarcinales</taxon>
        <taxon>Methanosarcinales incertae sedis</taxon>
        <taxon>GOM Arc I cluster</taxon>
        <taxon>Candidatus Argoarchaeum</taxon>
    </lineage>
</organism>
<accession>A0A811T7B5</accession>
<dbReference type="Proteomes" id="UP000634805">
    <property type="component" value="Unassembled WGS sequence"/>
</dbReference>
<name>A0A811T7B5_9EURY</name>
<evidence type="ECO:0000313" key="2">
    <source>
        <dbReference type="EMBL" id="CAD6491003.1"/>
    </source>
</evidence>
<dbReference type="InterPro" id="IPR011004">
    <property type="entry name" value="Trimer_LpxA-like_sf"/>
</dbReference>
<evidence type="ECO:0000313" key="4">
    <source>
        <dbReference type="Proteomes" id="UP000603056"/>
    </source>
</evidence>
<dbReference type="EMBL" id="CAJHIN010000008">
    <property type="protein sequence ID" value="CAD6490293.1"/>
    <property type="molecule type" value="Genomic_DNA"/>
</dbReference>